<accession>A0A1Y3BEY2</accession>
<comment type="caution">
    <text evidence="1">The sequence shown here is derived from an EMBL/GenBank/DDBJ whole genome shotgun (WGS) entry which is preliminary data.</text>
</comment>
<evidence type="ECO:0000313" key="2">
    <source>
        <dbReference type="Proteomes" id="UP000194236"/>
    </source>
</evidence>
<evidence type="ECO:0000313" key="1">
    <source>
        <dbReference type="EMBL" id="OTF79491.1"/>
    </source>
</evidence>
<proteinExistence type="predicted"/>
<dbReference type="EMBL" id="MUJZ01022851">
    <property type="protein sequence ID" value="OTF79491.1"/>
    <property type="molecule type" value="Genomic_DNA"/>
</dbReference>
<dbReference type="Proteomes" id="UP000194236">
    <property type="component" value="Unassembled WGS sequence"/>
</dbReference>
<protein>
    <submittedName>
        <fullName evidence="1">Uncharacterized protein</fullName>
    </submittedName>
</protein>
<keyword evidence="2" id="KW-1185">Reference proteome</keyword>
<gene>
    <name evidence="1" type="ORF">BLA29_014894</name>
</gene>
<sequence>MMILRIEIPENDTIEIEIVDIVEVVVENVANIVTVIVNQMMNMKSMDRDIDIPNRKDDPIMVTMMIDDRRIINEPNMKNYRNYRL</sequence>
<name>A0A1Y3BEY2_EURMA</name>
<reference evidence="1 2" key="1">
    <citation type="submission" date="2017-03" db="EMBL/GenBank/DDBJ databases">
        <title>Genome Survey of Euroglyphus maynei.</title>
        <authorList>
            <person name="Arlian L.G."/>
            <person name="Morgan M.S."/>
            <person name="Rider S.D."/>
        </authorList>
    </citation>
    <scope>NUCLEOTIDE SEQUENCE [LARGE SCALE GENOMIC DNA]</scope>
    <source>
        <strain evidence="1">Arlian Lab</strain>
        <tissue evidence="1">Whole body</tissue>
    </source>
</reference>
<organism evidence="1 2">
    <name type="scientific">Euroglyphus maynei</name>
    <name type="common">Mayne's house dust mite</name>
    <dbReference type="NCBI Taxonomy" id="6958"/>
    <lineage>
        <taxon>Eukaryota</taxon>
        <taxon>Metazoa</taxon>
        <taxon>Ecdysozoa</taxon>
        <taxon>Arthropoda</taxon>
        <taxon>Chelicerata</taxon>
        <taxon>Arachnida</taxon>
        <taxon>Acari</taxon>
        <taxon>Acariformes</taxon>
        <taxon>Sarcoptiformes</taxon>
        <taxon>Astigmata</taxon>
        <taxon>Psoroptidia</taxon>
        <taxon>Analgoidea</taxon>
        <taxon>Pyroglyphidae</taxon>
        <taxon>Pyroglyphinae</taxon>
        <taxon>Euroglyphus</taxon>
    </lineage>
</organism>
<dbReference type="AlphaFoldDB" id="A0A1Y3BEY2"/>